<dbReference type="InterPro" id="IPR052948">
    <property type="entry name" value="Low_temp-induced_all0457"/>
</dbReference>
<keyword evidence="1" id="KW-0812">Transmembrane</keyword>
<gene>
    <name evidence="2" type="ORF">J2W94_003076</name>
</gene>
<evidence type="ECO:0008006" key="4">
    <source>
        <dbReference type="Google" id="ProtNLM"/>
    </source>
</evidence>
<reference evidence="2 3" key="1">
    <citation type="submission" date="2023-07" db="EMBL/GenBank/DDBJ databases">
        <title>Sorghum-associated microbial communities from plants grown in Nebraska, USA.</title>
        <authorList>
            <person name="Schachtman D."/>
        </authorList>
    </citation>
    <scope>NUCLEOTIDE SEQUENCE [LARGE SCALE GENOMIC DNA]</scope>
    <source>
        <strain evidence="2 3">BE107</strain>
    </source>
</reference>
<organism evidence="2 3">
    <name type="scientific">Pseudoxanthomonas sacheonensis</name>
    <dbReference type="NCBI Taxonomy" id="443615"/>
    <lineage>
        <taxon>Bacteria</taxon>
        <taxon>Pseudomonadati</taxon>
        <taxon>Pseudomonadota</taxon>
        <taxon>Gammaproteobacteria</taxon>
        <taxon>Lysobacterales</taxon>
        <taxon>Lysobacteraceae</taxon>
        <taxon>Pseudoxanthomonas</taxon>
    </lineage>
</organism>
<keyword evidence="1" id="KW-0472">Membrane</keyword>
<dbReference type="Proteomes" id="UP001254759">
    <property type="component" value="Unassembled WGS sequence"/>
</dbReference>
<keyword evidence="1" id="KW-1133">Transmembrane helix</keyword>
<keyword evidence="3" id="KW-1185">Reference proteome</keyword>
<feature type="transmembrane region" description="Helical" evidence="1">
    <location>
        <begin position="59"/>
        <end position="81"/>
    </location>
</feature>
<feature type="transmembrane region" description="Helical" evidence="1">
    <location>
        <begin position="87"/>
        <end position="110"/>
    </location>
</feature>
<evidence type="ECO:0000313" key="2">
    <source>
        <dbReference type="EMBL" id="MDR6842771.1"/>
    </source>
</evidence>
<dbReference type="PANTHER" id="PTHR36109">
    <property type="entry name" value="MEMBRANE PROTEIN-RELATED"/>
    <property type="match status" value="1"/>
</dbReference>
<accession>A0ABU1RVG6</accession>
<name>A0ABU1RVG6_9GAMM</name>
<protein>
    <recommendedName>
        <fullName evidence="4">DUF1269 domain-containing protein</fullName>
    </recommendedName>
</protein>
<dbReference type="RefSeq" id="WP_310095285.1">
    <property type="nucleotide sequence ID" value="NZ_JAVDTT010000004.1"/>
</dbReference>
<sequence>MKTRHVFSVPDLAAAQDALNVAREAGLTDDNLSLIARADIELDSIQDRHKDAATDFMPAALRGAATGGAVGLVAGLVAIAFPPLGVTLAGAALLTVGGAAVGTWVSALLGSTVDDPVRRKFEGEIKAGRILVVLDAEDPQLPAAEAALLRLGATRLPYEGTTALT</sequence>
<dbReference type="EMBL" id="JAVDTT010000004">
    <property type="protein sequence ID" value="MDR6842771.1"/>
    <property type="molecule type" value="Genomic_DNA"/>
</dbReference>
<dbReference type="PANTHER" id="PTHR36109:SF2">
    <property type="entry name" value="MEMBRANE PROTEIN"/>
    <property type="match status" value="1"/>
</dbReference>
<comment type="caution">
    <text evidence="2">The sequence shown here is derived from an EMBL/GenBank/DDBJ whole genome shotgun (WGS) entry which is preliminary data.</text>
</comment>
<evidence type="ECO:0000313" key="3">
    <source>
        <dbReference type="Proteomes" id="UP001254759"/>
    </source>
</evidence>
<evidence type="ECO:0000256" key="1">
    <source>
        <dbReference type="SAM" id="Phobius"/>
    </source>
</evidence>
<proteinExistence type="predicted"/>